<name>A0ABT8ADA5_9PROT</name>
<feature type="signal peptide" evidence="2">
    <location>
        <begin position="1"/>
        <end position="21"/>
    </location>
</feature>
<dbReference type="CDD" id="cd07012">
    <property type="entry name" value="PBP2_Bug_TTT"/>
    <property type="match status" value="1"/>
</dbReference>
<dbReference type="Pfam" id="PF03401">
    <property type="entry name" value="TctC"/>
    <property type="match status" value="1"/>
</dbReference>
<keyword evidence="4" id="KW-1185">Reference proteome</keyword>
<evidence type="ECO:0000313" key="3">
    <source>
        <dbReference type="EMBL" id="MDN3567732.1"/>
    </source>
</evidence>
<dbReference type="PANTHER" id="PTHR42928:SF5">
    <property type="entry name" value="BLR1237 PROTEIN"/>
    <property type="match status" value="1"/>
</dbReference>
<comment type="similarity">
    <text evidence="1">Belongs to the UPF0065 (bug) family.</text>
</comment>
<gene>
    <name evidence="3" type="ORF">QWZ14_25420</name>
</gene>
<dbReference type="Gene3D" id="3.40.190.150">
    <property type="entry name" value="Bordetella uptake gene, domain 1"/>
    <property type="match status" value="1"/>
</dbReference>
<accession>A0ABT8ADA5</accession>
<protein>
    <submittedName>
        <fullName evidence="3">Tripartite tricarboxylate transporter substrate binding protein</fullName>
    </submittedName>
</protein>
<evidence type="ECO:0000313" key="4">
    <source>
        <dbReference type="Proteomes" id="UP001529369"/>
    </source>
</evidence>
<dbReference type="SUPFAM" id="SSF53850">
    <property type="entry name" value="Periplasmic binding protein-like II"/>
    <property type="match status" value="1"/>
</dbReference>
<organism evidence="3 4">
    <name type="scientific">Paeniroseomonas aquatica</name>
    <dbReference type="NCBI Taxonomy" id="373043"/>
    <lineage>
        <taxon>Bacteria</taxon>
        <taxon>Pseudomonadati</taxon>
        <taxon>Pseudomonadota</taxon>
        <taxon>Alphaproteobacteria</taxon>
        <taxon>Acetobacterales</taxon>
        <taxon>Acetobacteraceae</taxon>
        <taxon>Paeniroseomonas</taxon>
    </lineage>
</organism>
<dbReference type="Gene3D" id="3.40.190.10">
    <property type="entry name" value="Periplasmic binding protein-like II"/>
    <property type="match status" value="1"/>
</dbReference>
<dbReference type="Proteomes" id="UP001529369">
    <property type="component" value="Unassembled WGS sequence"/>
</dbReference>
<feature type="chain" id="PRO_5047138510" evidence="2">
    <location>
        <begin position="22"/>
        <end position="327"/>
    </location>
</feature>
<dbReference type="PIRSF" id="PIRSF017082">
    <property type="entry name" value="YflP"/>
    <property type="match status" value="1"/>
</dbReference>
<dbReference type="InterPro" id="IPR005064">
    <property type="entry name" value="BUG"/>
</dbReference>
<dbReference type="PANTHER" id="PTHR42928">
    <property type="entry name" value="TRICARBOXYLATE-BINDING PROTEIN"/>
    <property type="match status" value="1"/>
</dbReference>
<dbReference type="InterPro" id="IPR042100">
    <property type="entry name" value="Bug_dom1"/>
</dbReference>
<keyword evidence="2" id="KW-0732">Signal</keyword>
<evidence type="ECO:0000256" key="1">
    <source>
        <dbReference type="ARBA" id="ARBA00006987"/>
    </source>
</evidence>
<dbReference type="RefSeq" id="WP_290319792.1">
    <property type="nucleotide sequence ID" value="NZ_JAUFPN010000197.1"/>
</dbReference>
<reference evidence="4" key="1">
    <citation type="journal article" date="2019" name="Int. J. Syst. Evol. Microbiol.">
        <title>The Global Catalogue of Microorganisms (GCM) 10K type strain sequencing project: providing services to taxonomists for standard genome sequencing and annotation.</title>
        <authorList>
            <consortium name="The Broad Institute Genomics Platform"/>
            <consortium name="The Broad Institute Genome Sequencing Center for Infectious Disease"/>
            <person name="Wu L."/>
            <person name="Ma J."/>
        </authorList>
    </citation>
    <scope>NUCLEOTIDE SEQUENCE [LARGE SCALE GENOMIC DNA]</scope>
    <source>
        <strain evidence="4">CECT 7131</strain>
    </source>
</reference>
<evidence type="ECO:0000256" key="2">
    <source>
        <dbReference type="SAM" id="SignalP"/>
    </source>
</evidence>
<dbReference type="EMBL" id="JAUFPN010000197">
    <property type="protein sequence ID" value="MDN3567732.1"/>
    <property type="molecule type" value="Genomic_DNA"/>
</dbReference>
<comment type="caution">
    <text evidence="3">The sequence shown here is derived from an EMBL/GenBank/DDBJ whole genome shotgun (WGS) entry which is preliminary data.</text>
</comment>
<proteinExistence type="inferred from homology"/>
<sequence>MNRRSLLLATPALLLARPVLAQGGNAGAYPARPVRMVVPWPPGQATDLMARVAGQQVAAQWGQPIIPENKAGAGGMIGSDAVAKAQPDGYTILAASTGPITTAPLVQRTPYDPEKDFAPVAMIGISPYVLTVTNAFPAKTAEEFIKVVKASPGKFTYASSGTGAAAHLITLMWLNRAGLTDTVHVPFQGSGPALTAVMAGQVDFAIDTLAATGPLVRQGGLRAMGISLAAGSELAPDIAPLARLAETPGFDVGAFGGYMMPAGTPAAIIERLAAETEKAMGTAEVKQRMASIGFQAQPRGTADFTAFLKTHREQFRQVIEENKLRVE</sequence>